<dbReference type="KEGG" id="nta:107769768"/>
<name>A0A1S3XXB3_TOBAC</name>
<sequence>MTILKFILLIISVVATLFSIALAIPGTASFYYNLPYVSSVCFGNTSQGTLVASSDQLGDEFRCGTLLKVTCTGPVPKPCTGKSVVVKIVHTCPGCGVTMDLSKEAFAVIATPVTVENIIKIDYVKVS</sequence>
<dbReference type="GO" id="GO:0009627">
    <property type="term" value="P:systemic acquired resistance"/>
    <property type="evidence" value="ECO:0007669"/>
    <property type="project" value="InterPro"/>
</dbReference>
<dbReference type="Gene3D" id="2.40.40.10">
    <property type="entry name" value="RlpA-like domain"/>
    <property type="match status" value="1"/>
</dbReference>
<accession>A0A1S3XXB3</accession>
<dbReference type="STRING" id="4097.A0A1S3XXB3"/>
<feature type="domain" description="Expansin-like EG45" evidence="2">
    <location>
        <begin position="26"/>
        <end position="127"/>
    </location>
</feature>
<dbReference type="InterPro" id="IPR036908">
    <property type="entry name" value="RlpA-like_sf"/>
</dbReference>
<keyword evidence="3" id="KW-1185">Reference proteome</keyword>
<dbReference type="PaxDb" id="4097-A0A1S3XXB3"/>
<evidence type="ECO:0000313" key="3">
    <source>
        <dbReference type="Proteomes" id="UP000790787"/>
    </source>
</evidence>
<feature type="chain" id="PRO_5010237554" evidence="1">
    <location>
        <begin position="24"/>
        <end position="127"/>
    </location>
</feature>
<evidence type="ECO:0000313" key="4">
    <source>
        <dbReference type="RefSeq" id="XP_016444509.1"/>
    </source>
</evidence>
<reference evidence="3" key="1">
    <citation type="journal article" date="2014" name="Nat. Commun.">
        <title>The tobacco genome sequence and its comparison with those of tomato and potato.</title>
        <authorList>
            <person name="Sierro N."/>
            <person name="Battey J.N."/>
            <person name="Ouadi S."/>
            <person name="Bakaher N."/>
            <person name="Bovet L."/>
            <person name="Willig A."/>
            <person name="Goepfert S."/>
            <person name="Peitsch M.C."/>
            <person name="Ivanov N.V."/>
        </authorList>
    </citation>
    <scope>NUCLEOTIDE SEQUENCE [LARGE SCALE GENOMIC DNA]</scope>
</reference>
<dbReference type="InterPro" id="IPR009009">
    <property type="entry name" value="RlpA-like_DPBB"/>
</dbReference>
<gene>
    <name evidence="4" type="primary">LOC107769768</name>
</gene>
<reference evidence="4" key="2">
    <citation type="submission" date="2025-08" db="UniProtKB">
        <authorList>
            <consortium name="RefSeq"/>
        </authorList>
    </citation>
    <scope>IDENTIFICATION</scope>
    <source>
        <tissue evidence="4">Leaf</tissue>
    </source>
</reference>
<feature type="signal peptide" evidence="1">
    <location>
        <begin position="1"/>
        <end position="23"/>
    </location>
</feature>
<protein>
    <submittedName>
        <fullName evidence="4">EG45-like domain containing protein 1</fullName>
    </submittedName>
</protein>
<organism evidence="3 4">
    <name type="scientific">Nicotiana tabacum</name>
    <name type="common">Common tobacco</name>
    <dbReference type="NCBI Taxonomy" id="4097"/>
    <lineage>
        <taxon>Eukaryota</taxon>
        <taxon>Viridiplantae</taxon>
        <taxon>Streptophyta</taxon>
        <taxon>Embryophyta</taxon>
        <taxon>Tracheophyta</taxon>
        <taxon>Spermatophyta</taxon>
        <taxon>Magnoliopsida</taxon>
        <taxon>eudicotyledons</taxon>
        <taxon>Gunneridae</taxon>
        <taxon>Pentapetalae</taxon>
        <taxon>asterids</taxon>
        <taxon>lamiids</taxon>
        <taxon>Solanales</taxon>
        <taxon>Solanaceae</taxon>
        <taxon>Nicotianoideae</taxon>
        <taxon>Nicotianeae</taxon>
        <taxon>Nicotiana</taxon>
    </lineage>
</organism>
<dbReference type="InterPro" id="IPR044206">
    <property type="entry name" value="EGC1/2"/>
</dbReference>
<dbReference type="Pfam" id="PF03330">
    <property type="entry name" value="DPBB_1"/>
    <property type="match status" value="1"/>
</dbReference>
<dbReference type="InterPro" id="IPR007112">
    <property type="entry name" value="Expansin/allergen_DPBB_dom"/>
</dbReference>
<dbReference type="AlphaFoldDB" id="A0A1S3XXB3"/>
<dbReference type="CDD" id="cd22269">
    <property type="entry name" value="DPBB_EG45-like"/>
    <property type="match status" value="1"/>
</dbReference>
<dbReference type="SUPFAM" id="SSF50685">
    <property type="entry name" value="Barwin-like endoglucanases"/>
    <property type="match status" value="1"/>
</dbReference>
<dbReference type="PANTHER" id="PTHR47295">
    <property type="entry name" value="EG45-LIKE DOMAIN CONTAINING PROTEIN 1-RELATED"/>
    <property type="match status" value="1"/>
</dbReference>
<dbReference type="RefSeq" id="XP_016444509.1">
    <property type="nucleotide sequence ID" value="XM_016589023.1"/>
</dbReference>
<dbReference type="RefSeq" id="XP_016444509.1">
    <property type="nucleotide sequence ID" value="XM_016589023.2"/>
</dbReference>
<dbReference type="OMA" id="RNYKVEC"/>
<keyword evidence="1" id="KW-0732">Signal</keyword>
<evidence type="ECO:0000256" key="1">
    <source>
        <dbReference type="SAM" id="SignalP"/>
    </source>
</evidence>
<proteinExistence type="predicted"/>
<dbReference type="PANTHER" id="PTHR47295:SF2">
    <property type="entry name" value="EG45-LIKE DOMAIN CONTAINING PROTEIN 1-RELATED"/>
    <property type="match status" value="1"/>
</dbReference>
<dbReference type="PROSITE" id="PS50842">
    <property type="entry name" value="EXPANSIN_EG45"/>
    <property type="match status" value="1"/>
</dbReference>
<dbReference type="SMR" id="A0A1S3XXB3"/>
<evidence type="ECO:0000259" key="2">
    <source>
        <dbReference type="PROSITE" id="PS50842"/>
    </source>
</evidence>
<dbReference type="GO" id="GO:0048046">
    <property type="term" value="C:apoplast"/>
    <property type="evidence" value="ECO:0007669"/>
    <property type="project" value="InterPro"/>
</dbReference>
<dbReference type="OrthoDB" id="623670at2759"/>
<dbReference type="GeneID" id="107769768"/>
<dbReference type="Proteomes" id="UP000790787">
    <property type="component" value="Chromosome 18"/>
</dbReference>